<keyword evidence="2" id="KW-0732">Signal</keyword>
<feature type="signal peptide" evidence="2">
    <location>
        <begin position="1"/>
        <end position="26"/>
    </location>
</feature>
<keyword evidence="1" id="KW-1133">Transmembrane helix</keyword>
<keyword evidence="1" id="KW-0472">Membrane</keyword>
<evidence type="ECO:0000256" key="2">
    <source>
        <dbReference type="SAM" id="SignalP"/>
    </source>
</evidence>
<feature type="chain" id="PRO_5026708081" description="Transmembrane protein" evidence="2">
    <location>
        <begin position="27"/>
        <end position="139"/>
    </location>
</feature>
<gene>
    <name evidence="3" type="ORF">DI628_03975</name>
</gene>
<proteinExistence type="predicted"/>
<organism evidence="3 4">
    <name type="scientific">Blastochloris viridis</name>
    <name type="common">Rhodopseudomonas viridis</name>
    <dbReference type="NCBI Taxonomy" id="1079"/>
    <lineage>
        <taxon>Bacteria</taxon>
        <taxon>Pseudomonadati</taxon>
        <taxon>Pseudomonadota</taxon>
        <taxon>Alphaproteobacteria</taxon>
        <taxon>Hyphomicrobiales</taxon>
        <taxon>Blastochloridaceae</taxon>
        <taxon>Blastochloris</taxon>
    </lineage>
</organism>
<dbReference type="Proteomes" id="UP000320948">
    <property type="component" value="Unassembled WGS sequence"/>
</dbReference>
<keyword evidence="1" id="KW-0812">Transmembrane</keyword>
<evidence type="ECO:0000313" key="4">
    <source>
        <dbReference type="Proteomes" id="UP000320948"/>
    </source>
</evidence>
<evidence type="ECO:0008006" key="5">
    <source>
        <dbReference type="Google" id="ProtNLM"/>
    </source>
</evidence>
<sequence length="139" mass="14648">MAFRIFMRAFISFIAAVPLAFTSVQAAPFAGIGSSVPALKAPAEIVQVASKKKKKKPRYAQRNIHRDQLIGRVPARRSHQGVDPGMALFALGAAAILGGAIAGNGGSRYRVGHHRGGGYYGGNNCGVQYWTPNPGSPVC</sequence>
<evidence type="ECO:0000313" key="3">
    <source>
        <dbReference type="EMBL" id="TKW61785.1"/>
    </source>
</evidence>
<name>A0A6N4RCP3_BLAVI</name>
<reference evidence="3 4" key="1">
    <citation type="journal article" date="2017" name="Nat. Commun.">
        <title>In situ click chemistry generation of cyclooxygenase-2 inhibitors.</title>
        <authorList>
            <person name="Bhardwaj A."/>
            <person name="Kaur J."/>
            <person name="Wuest M."/>
            <person name="Wuest F."/>
        </authorList>
    </citation>
    <scope>NUCLEOTIDE SEQUENCE [LARGE SCALE GENOMIC DNA]</scope>
    <source>
        <strain evidence="3">S2_018_000_R2_106</strain>
    </source>
</reference>
<feature type="transmembrane region" description="Helical" evidence="1">
    <location>
        <begin position="86"/>
        <end position="105"/>
    </location>
</feature>
<accession>A0A6N4RCP3</accession>
<dbReference type="EMBL" id="VAFM01000001">
    <property type="protein sequence ID" value="TKW61785.1"/>
    <property type="molecule type" value="Genomic_DNA"/>
</dbReference>
<comment type="caution">
    <text evidence="3">The sequence shown here is derived from an EMBL/GenBank/DDBJ whole genome shotgun (WGS) entry which is preliminary data.</text>
</comment>
<dbReference type="AlphaFoldDB" id="A0A6N4RCP3"/>
<protein>
    <recommendedName>
        <fullName evidence="5">Transmembrane protein</fullName>
    </recommendedName>
</protein>
<evidence type="ECO:0000256" key="1">
    <source>
        <dbReference type="SAM" id="Phobius"/>
    </source>
</evidence>